<dbReference type="Proteomes" id="UP001530377">
    <property type="component" value="Unassembled WGS sequence"/>
</dbReference>
<reference evidence="2 3" key="1">
    <citation type="submission" date="2024-10" db="EMBL/GenBank/DDBJ databases">
        <title>Updated reference genomes for cyclostephanoid diatoms.</title>
        <authorList>
            <person name="Roberts W.R."/>
            <person name="Alverson A.J."/>
        </authorList>
    </citation>
    <scope>NUCLEOTIDE SEQUENCE [LARGE SCALE GENOMIC DNA]</scope>
    <source>
        <strain evidence="2 3">AJA228-03</strain>
    </source>
</reference>
<comment type="caution">
    <text evidence="2">The sequence shown here is derived from an EMBL/GenBank/DDBJ whole genome shotgun (WGS) entry which is preliminary data.</text>
</comment>
<sequence>MPLSLTVYGCTLSSSDMEYQRKVRDGQPHFMMGALEARFLCYIKPGVVVSGTHYFCVPKGLMDIWMVYNGTSCGLNSCLYAPHYGLLQVKHTLRALREGYYQCDLDVGEQFLNFKLHDGLRQLSGVDVREVRSRDLADVAWEDSRKGNWERWERNWMGLRDSPYCSLQWQARLKLEVYGDQRLRTNPFHWEKVVLNLPGSAGYRADLPWVMKVRWDGELVAEVFVYVDDGRPTGPTEYLAWQAARAYAAGCTRRGVQDAARKRTSPSHTPGPWAGTVMHTSGGRICGTVSQEKWEKTKRLISEMAAMVACQHCTLKQLLQIRGFLIYVVRTYPWINPYMKGLHLTIDSWRPFRGVDGFKLRGRELEAALTWGPNTNLPCRRAEDEDEDHPGGGTGVVNGPALEEEPPMEVTPFPRILDDLDYLQRLTKPEAPPWQLYQAKHACALFVIGDASGKARGAFVVTQYGLDYESGVWSQVWRQKSSNVREAKNLTDRLKRLVGGIGRNVAKRLEELNTAGALADHEVFVLTDNSVFEGAYYKGHSTSKDLSDIVFRLYKAQRDGGMILHVLHISGKRMKATGVDGLSWGDHTKGMMSGDDPMSFLPCHMDG</sequence>
<feature type="region of interest" description="Disordered" evidence="1">
    <location>
        <begin position="382"/>
        <end position="407"/>
    </location>
</feature>
<proteinExistence type="predicted"/>
<protein>
    <submittedName>
        <fullName evidence="2">Uncharacterized protein</fullName>
    </submittedName>
</protein>
<name>A0ABD3RAQ9_9STRA</name>
<dbReference type="EMBL" id="JALLPB020000661">
    <property type="protein sequence ID" value="KAL3807221.1"/>
    <property type="molecule type" value="Genomic_DNA"/>
</dbReference>
<evidence type="ECO:0000313" key="2">
    <source>
        <dbReference type="EMBL" id="KAL3807221.1"/>
    </source>
</evidence>
<organism evidence="2 3">
    <name type="scientific">Cyclostephanos tholiformis</name>
    <dbReference type="NCBI Taxonomy" id="382380"/>
    <lineage>
        <taxon>Eukaryota</taxon>
        <taxon>Sar</taxon>
        <taxon>Stramenopiles</taxon>
        <taxon>Ochrophyta</taxon>
        <taxon>Bacillariophyta</taxon>
        <taxon>Coscinodiscophyceae</taxon>
        <taxon>Thalassiosirophycidae</taxon>
        <taxon>Stephanodiscales</taxon>
        <taxon>Stephanodiscaceae</taxon>
        <taxon>Cyclostephanos</taxon>
    </lineage>
</organism>
<accession>A0ABD3RAQ9</accession>
<evidence type="ECO:0000313" key="3">
    <source>
        <dbReference type="Proteomes" id="UP001530377"/>
    </source>
</evidence>
<evidence type="ECO:0000256" key="1">
    <source>
        <dbReference type="SAM" id="MobiDB-lite"/>
    </source>
</evidence>
<gene>
    <name evidence="2" type="ORF">ACHAXA_001549</name>
</gene>
<dbReference type="AlphaFoldDB" id="A0ABD3RAQ9"/>
<keyword evidence="3" id="KW-1185">Reference proteome</keyword>